<evidence type="ECO:0000313" key="2">
    <source>
        <dbReference type="EMBL" id="MEX6632619.1"/>
    </source>
</evidence>
<name>A0ABV3Z1F9_9PROT</name>
<dbReference type="EMBL" id="JBEHZE010000001">
    <property type="protein sequence ID" value="MEX6632619.1"/>
    <property type="molecule type" value="Genomic_DNA"/>
</dbReference>
<keyword evidence="1" id="KW-0732">Signal</keyword>
<protein>
    <recommendedName>
        <fullName evidence="4">DUF2059 domain-containing protein</fullName>
    </recommendedName>
</protein>
<organism evidence="2 3">
    <name type="scientific">Hyphococcus lacteus</name>
    <dbReference type="NCBI Taxonomy" id="3143536"/>
    <lineage>
        <taxon>Bacteria</taxon>
        <taxon>Pseudomonadati</taxon>
        <taxon>Pseudomonadota</taxon>
        <taxon>Alphaproteobacteria</taxon>
        <taxon>Parvularculales</taxon>
        <taxon>Parvularculaceae</taxon>
        <taxon>Hyphococcus</taxon>
    </lineage>
</organism>
<comment type="caution">
    <text evidence="2">The sequence shown here is derived from an EMBL/GenBank/DDBJ whole genome shotgun (WGS) entry which is preliminary data.</text>
</comment>
<evidence type="ECO:0008006" key="4">
    <source>
        <dbReference type="Google" id="ProtNLM"/>
    </source>
</evidence>
<accession>A0ABV3Z1F9</accession>
<proteinExistence type="predicted"/>
<feature type="chain" id="PRO_5047026519" description="DUF2059 domain-containing protein" evidence="1">
    <location>
        <begin position="21"/>
        <end position="186"/>
    </location>
</feature>
<keyword evidence="3" id="KW-1185">Reference proteome</keyword>
<gene>
    <name evidence="2" type="ORF">ABFZ84_03575</name>
</gene>
<dbReference type="RefSeq" id="WP_369312541.1">
    <property type="nucleotide sequence ID" value="NZ_JBEHZE010000001.1"/>
</dbReference>
<sequence length="186" mass="20510">MKRILTSLSLVFVLVTNAIAGDTLTDDQAKRFVESLETVNGFGADLEAAGKTERLAIDTQPKAGEKFMPYTKALTALKANYPADHAKFSKMIKPHGFNAEEWSGVGDRVMVAYLALRMQEDDPQAMAALKEMDRSMLDMMPPEMKTQMEAAMVMIDAVQSAPAEDIKAVRSVKPELDAYMEAQEKS</sequence>
<feature type="signal peptide" evidence="1">
    <location>
        <begin position="1"/>
        <end position="20"/>
    </location>
</feature>
<dbReference type="Proteomes" id="UP001560685">
    <property type="component" value="Unassembled WGS sequence"/>
</dbReference>
<evidence type="ECO:0000256" key="1">
    <source>
        <dbReference type="SAM" id="SignalP"/>
    </source>
</evidence>
<reference evidence="2 3" key="1">
    <citation type="submission" date="2024-05" db="EMBL/GenBank/DDBJ databases">
        <title>Three bacterial strains, DH-69, EH-24, and ECK-19 isolated from coastal sediments.</title>
        <authorList>
            <person name="Ye Y.-Q."/>
            <person name="Du Z.-J."/>
        </authorList>
    </citation>
    <scope>NUCLEOTIDE SEQUENCE [LARGE SCALE GENOMIC DNA]</scope>
    <source>
        <strain evidence="2 3">ECK-19</strain>
    </source>
</reference>
<evidence type="ECO:0000313" key="3">
    <source>
        <dbReference type="Proteomes" id="UP001560685"/>
    </source>
</evidence>